<gene>
    <name evidence="2" type="ORF">FGG12_28085</name>
    <name evidence="3" type="ORF">M5D45_18270</name>
</gene>
<evidence type="ECO:0000313" key="2">
    <source>
        <dbReference type="EMBL" id="TSP09374.1"/>
    </source>
</evidence>
<organism evidence="3 5">
    <name type="scientific">Cupriavidus campinensis</name>
    <dbReference type="NCBI Taxonomy" id="151783"/>
    <lineage>
        <taxon>Bacteria</taxon>
        <taxon>Pseudomonadati</taxon>
        <taxon>Pseudomonadota</taxon>
        <taxon>Betaproteobacteria</taxon>
        <taxon>Burkholderiales</taxon>
        <taxon>Burkholderiaceae</taxon>
        <taxon>Cupriavidus</taxon>
    </lineage>
</organism>
<feature type="domain" description="PhnB-like" evidence="1">
    <location>
        <begin position="4"/>
        <end position="138"/>
    </location>
</feature>
<reference evidence="2 4" key="1">
    <citation type="submission" date="2019-05" db="EMBL/GenBank/DDBJ databases">
        <title>Whole genome sequence analysis of Cupriavidus campinensis S14E4C strain.</title>
        <authorList>
            <person name="Abbaszade G."/>
            <person name="Szabo A."/>
            <person name="Toumi M."/>
            <person name="Toth E."/>
        </authorList>
    </citation>
    <scope>NUCLEOTIDE SEQUENCE [LARGE SCALE GENOMIC DNA]</scope>
    <source>
        <strain evidence="2 4">S14E4C</strain>
    </source>
</reference>
<name>A0AAE9L5E5_9BURK</name>
<dbReference type="PANTHER" id="PTHR33990">
    <property type="entry name" value="PROTEIN YJDN-RELATED"/>
    <property type="match status" value="1"/>
</dbReference>
<proteinExistence type="predicted"/>
<evidence type="ECO:0000313" key="4">
    <source>
        <dbReference type="Proteomes" id="UP000318943"/>
    </source>
</evidence>
<dbReference type="Proteomes" id="UP001056132">
    <property type="component" value="Chromosome 2"/>
</dbReference>
<dbReference type="InterPro" id="IPR028973">
    <property type="entry name" value="PhnB-like"/>
</dbReference>
<sequence length="143" mass="15177">MSKKVQSYLFFDGRAEEAAEFYKTALGAKVEMLLRFRDNPEPQDASPGCGPGAGHDDKVMHMALQIGDTTIMASDGDCKGQAAFQGFALSITVPDAATVDKTIAALGAGGNVVMPAMKTFFSERFGMVADKFGVTWMVLVAGE</sequence>
<dbReference type="EMBL" id="VCIZ01000028">
    <property type="protein sequence ID" value="TSP09374.1"/>
    <property type="molecule type" value="Genomic_DNA"/>
</dbReference>
<dbReference type="CDD" id="cd06588">
    <property type="entry name" value="PhnB_like"/>
    <property type="match status" value="1"/>
</dbReference>
<keyword evidence="4" id="KW-1185">Reference proteome</keyword>
<dbReference type="KEGG" id="ccam:M5D45_18270"/>
<dbReference type="PANTHER" id="PTHR33990:SF1">
    <property type="entry name" value="PROTEIN YJDN"/>
    <property type="match status" value="1"/>
</dbReference>
<reference evidence="3" key="3">
    <citation type="submission" date="2022-05" db="EMBL/GenBank/DDBJ databases">
        <authorList>
            <person name="Kunte H.-J."/>
        </authorList>
    </citation>
    <scope>NUCLEOTIDE SEQUENCE</scope>
    <source>
        <strain evidence="3">G5</strain>
    </source>
</reference>
<dbReference type="EMBL" id="CP097331">
    <property type="protein sequence ID" value="URF07170.1"/>
    <property type="molecule type" value="Genomic_DNA"/>
</dbReference>
<dbReference type="Pfam" id="PF06983">
    <property type="entry name" value="3-dmu-9_3-mt"/>
    <property type="match status" value="1"/>
</dbReference>
<evidence type="ECO:0000313" key="3">
    <source>
        <dbReference type="EMBL" id="URF07170.1"/>
    </source>
</evidence>
<accession>A0AAE9L5E5</accession>
<dbReference type="SUPFAM" id="SSF54593">
    <property type="entry name" value="Glyoxalase/Bleomycin resistance protein/Dihydroxybiphenyl dioxygenase"/>
    <property type="match status" value="1"/>
</dbReference>
<evidence type="ECO:0000313" key="5">
    <source>
        <dbReference type="Proteomes" id="UP001056132"/>
    </source>
</evidence>
<dbReference type="Proteomes" id="UP000318943">
    <property type="component" value="Unassembled WGS sequence"/>
</dbReference>
<dbReference type="AlphaFoldDB" id="A0AAE9L5E5"/>
<dbReference type="RefSeq" id="WP_144203273.1">
    <property type="nucleotide sequence ID" value="NZ_CAJPVH010000029.1"/>
</dbReference>
<dbReference type="InterPro" id="IPR029068">
    <property type="entry name" value="Glyas_Bleomycin-R_OHBP_Dase"/>
</dbReference>
<reference evidence="3" key="2">
    <citation type="journal article" date="2022" name="Microbiol. Resour. Announc.">
        <title>Genome Sequence of Cupriavidus campinensis Strain G5, a Member of a Bacterial Consortium Capable of Polyethylene Degradation.</title>
        <authorList>
            <person name="Schneider B."/>
            <person name="Pfeiffer F."/>
            <person name="Dyall-Smith M."/>
            <person name="Kunte H.J."/>
        </authorList>
    </citation>
    <scope>NUCLEOTIDE SEQUENCE</scope>
    <source>
        <strain evidence="3">G5</strain>
    </source>
</reference>
<protein>
    <submittedName>
        <fullName evidence="3">VOC family protein</fullName>
    </submittedName>
</protein>
<dbReference type="Gene3D" id="3.10.180.10">
    <property type="entry name" value="2,3-Dihydroxybiphenyl 1,2-Dioxygenase, domain 1"/>
    <property type="match status" value="1"/>
</dbReference>
<evidence type="ECO:0000259" key="1">
    <source>
        <dbReference type="Pfam" id="PF06983"/>
    </source>
</evidence>